<evidence type="ECO:0000259" key="7">
    <source>
        <dbReference type="PROSITE" id="PS50035"/>
    </source>
</evidence>
<dbReference type="Proteomes" id="UP001500067">
    <property type="component" value="Unassembled WGS sequence"/>
</dbReference>
<keyword evidence="5" id="KW-0442">Lipid degradation</keyword>
<dbReference type="Pfam" id="PF18962">
    <property type="entry name" value="Por_Secre_tail"/>
    <property type="match status" value="1"/>
</dbReference>
<reference evidence="9" key="1">
    <citation type="journal article" date="2019" name="Int. J. Syst. Evol. Microbiol.">
        <title>The Global Catalogue of Microorganisms (GCM) 10K type strain sequencing project: providing services to taxonomists for standard genome sequencing and annotation.</title>
        <authorList>
            <consortium name="The Broad Institute Genomics Platform"/>
            <consortium name="The Broad Institute Genome Sequencing Center for Infectious Disease"/>
            <person name="Wu L."/>
            <person name="Ma J."/>
        </authorList>
    </citation>
    <scope>NUCLEOTIDE SEQUENCE [LARGE SCALE GENOMIC DNA]</scope>
    <source>
        <strain evidence="9">JCM 32105</strain>
    </source>
</reference>
<evidence type="ECO:0000256" key="1">
    <source>
        <dbReference type="ARBA" id="ARBA00000798"/>
    </source>
</evidence>
<dbReference type="PANTHER" id="PTHR43856">
    <property type="entry name" value="CARDIOLIPIN HYDROLASE"/>
    <property type="match status" value="1"/>
</dbReference>
<keyword evidence="6" id="KW-0443">Lipid metabolism</keyword>
<evidence type="ECO:0000256" key="3">
    <source>
        <dbReference type="ARBA" id="ARBA00012027"/>
    </source>
</evidence>
<dbReference type="InterPro" id="IPR025202">
    <property type="entry name" value="PLD-like_dom"/>
</dbReference>
<dbReference type="InterPro" id="IPR001736">
    <property type="entry name" value="PLipase_D/transphosphatidylase"/>
</dbReference>
<dbReference type="SMART" id="SM00155">
    <property type="entry name" value="PLDc"/>
    <property type="match status" value="2"/>
</dbReference>
<dbReference type="PANTHER" id="PTHR43856:SF1">
    <property type="entry name" value="MITOCHONDRIAL CARDIOLIPIN HYDROLASE"/>
    <property type="match status" value="1"/>
</dbReference>
<evidence type="ECO:0000256" key="2">
    <source>
        <dbReference type="ARBA" id="ARBA00008664"/>
    </source>
</evidence>
<dbReference type="NCBIfam" id="TIGR04183">
    <property type="entry name" value="Por_Secre_tail"/>
    <property type="match status" value="1"/>
</dbReference>
<dbReference type="InterPro" id="IPR051406">
    <property type="entry name" value="PLD_domain"/>
</dbReference>
<evidence type="ECO:0000256" key="5">
    <source>
        <dbReference type="ARBA" id="ARBA00022963"/>
    </source>
</evidence>
<dbReference type="Pfam" id="PF13091">
    <property type="entry name" value="PLDc_2"/>
    <property type="match status" value="2"/>
</dbReference>
<gene>
    <name evidence="8" type="ORF">GCM10023093_01980</name>
</gene>
<keyword evidence="4" id="KW-0378">Hydrolase</keyword>
<accession>A0ABP8N5M9</accession>
<evidence type="ECO:0000256" key="6">
    <source>
        <dbReference type="ARBA" id="ARBA00023098"/>
    </source>
</evidence>
<proteinExistence type="inferred from homology"/>
<feature type="domain" description="PLD phosphodiesterase" evidence="7">
    <location>
        <begin position="294"/>
        <end position="327"/>
    </location>
</feature>
<comment type="similarity">
    <text evidence="2">Belongs to the phospholipase D family.</text>
</comment>
<dbReference type="Gene3D" id="3.30.870.10">
    <property type="entry name" value="Endonuclease Chain A"/>
    <property type="match status" value="2"/>
</dbReference>
<organism evidence="8 9">
    <name type="scientific">Nemorincola caseinilytica</name>
    <dbReference type="NCBI Taxonomy" id="2054315"/>
    <lineage>
        <taxon>Bacteria</taxon>
        <taxon>Pseudomonadati</taxon>
        <taxon>Bacteroidota</taxon>
        <taxon>Chitinophagia</taxon>
        <taxon>Chitinophagales</taxon>
        <taxon>Chitinophagaceae</taxon>
        <taxon>Nemorincola</taxon>
    </lineage>
</organism>
<dbReference type="SUPFAM" id="SSF56024">
    <property type="entry name" value="Phospholipase D/nuclease"/>
    <property type="match status" value="2"/>
</dbReference>
<dbReference type="EMBL" id="BAABFA010000004">
    <property type="protein sequence ID" value="GAA4460022.1"/>
    <property type="molecule type" value="Genomic_DNA"/>
</dbReference>
<feature type="domain" description="PLD phosphodiesterase" evidence="7">
    <location>
        <begin position="117"/>
        <end position="151"/>
    </location>
</feature>
<dbReference type="PROSITE" id="PS50035">
    <property type="entry name" value="PLD"/>
    <property type="match status" value="2"/>
</dbReference>
<evidence type="ECO:0000313" key="9">
    <source>
        <dbReference type="Proteomes" id="UP001500067"/>
    </source>
</evidence>
<evidence type="ECO:0000313" key="8">
    <source>
        <dbReference type="EMBL" id="GAA4460022.1"/>
    </source>
</evidence>
<comment type="caution">
    <text evidence="8">The sequence shown here is derived from an EMBL/GenBank/DDBJ whole genome shotgun (WGS) entry which is preliminary data.</text>
</comment>
<evidence type="ECO:0000256" key="4">
    <source>
        <dbReference type="ARBA" id="ARBA00022801"/>
    </source>
</evidence>
<comment type="catalytic activity">
    <reaction evidence="1">
        <text>a 1,2-diacyl-sn-glycero-3-phosphocholine + H2O = a 1,2-diacyl-sn-glycero-3-phosphate + choline + H(+)</text>
        <dbReference type="Rhea" id="RHEA:14445"/>
        <dbReference type="ChEBI" id="CHEBI:15354"/>
        <dbReference type="ChEBI" id="CHEBI:15377"/>
        <dbReference type="ChEBI" id="CHEBI:15378"/>
        <dbReference type="ChEBI" id="CHEBI:57643"/>
        <dbReference type="ChEBI" id="CHEBI:58608"/>
        <dbReference type="EC" id="3.1.4.4"/>
    </reaction>
</comment>
<sequence length="453" mass="48975">MILLAMLMAVKGYSGNKIKYYFTQPVNNSVSRGENAIYLNDKMGDTIVAYINRAKYTLDIAVYNYTSSFPAIAVAVNNAYTRGVQVRWIYDSSSSNTGIPLLNGNIKRMASPPDAGDHSIMHNKFMIIDANSSDPNDAILWTGSTNWNTQQFNTDHNNAVAIQDKPLALAYKAHFEMMWGSTGATPNRSAAKFGQYKTDLGAHHFTVEGKHIEVYFSPADNTNDHILSAMGSAHTDMYFGMSTFTYSTDANMLATSSSSDVYVAGISDAGNVSYAPHSILSSALGSGKYKVYSGSGLFHHKYLIVDPSNTCSDPLVLTGSHNWTVSADTRNDENTIIIHDATAANVFYQSFHASFTALGGSLPVIPDCGVGIDDISGNEGDVLIYPTPSDGDITIKVTNIAGMQIQVFDMNGMLVQSTAAVVPGTDLHIGTPGIYTIRCISKDRVVVKQAVIR</sequence>
<keyword evidence="9" id="KW-1185">Reference proteome</keyword>
<dbReference type="InterPro" id="IPR026444">
    <property type="entry name" value="Secre_tail"/>
</dbReference>
<protein>
    <recommendedName>
        <fullName evidence="3">phospholipase D</fullName>
        <ecNumber evidence="3">3.1.4.4</ecNumber>
    </recommendedName>
</protein>
<dbReference type="EC" id="3.1.4.4" evidence="3"/>
<name>A0ABP8N5M9_9BACT</name>